<dbReference type="OMA" id="HMSCSRE"/>
<dbReference type="PROSITE" id="PS00716">
    <property type="entry name" value="SIGMA70_2"/>
    <property type="match status" value="1"/>
</dbReference>
<dbReference type="InterPro" id="IPR050813">
    <property type="entry name" value="Sigma-70_Factor"/>
</dbReference>
<dbReference type="InterPro" id="IPR013324">
    <property type="entry name" value="RNA_pol_sigma_r3/r4-like"/>
</dbReference>
<proteinExistence type="inferred from homology"/>
<reference evidence="7 14" key="2">
    <citation type="submission" date="2015-09" db="EMBL/GenBank/DDBJ databases">
        <title>Sorangium comparison.</title>
        <authorList>
            <person name="Zaburannyi N."/>
            <person name="Bunk B."/>
            <person name="Overmann J."/>
            <person name="Mueller R."/>
        </authorList>
    </citation>
    <scope>NUCLEOTIDE SEQUENCE [LARGE SCALE GENOMIC DNA]</scope>
    <source>
        <strain evidence="7 14">So ce836</strain>
    </source>
</reference>
<dbReference type="InterPro" id="IPR013325">
    <property type="entry name" value="RNA_pol_sigma_r2"/>
</dbReference>
<dbReference type="EMBL" id="JELX01001816">
    <property type="protein sequence ID" value="KYF57555.1"/>
    <property type="molecule type" value="Genomic_DNA"/>
</dbReference>
<name>A0A150PPC7_SORCE</name>
<evidence type="ECO:0000256" key="5">
    <source>
        <dbReference type="ARBA" id="ARBA00023163"/>
    </source>
</evidence>
<dbReference type="Proteomes" id="UP000295497">
    <property type="component" value="Chromosome"/>
</dbReference>
<evidence type="ECO:0000256" key="4">
    <source>
        <dbReference type="ARBA" id="ARBA00023125"/>
    </source>
</evidence>
<dbReference type="RefSeq" id="WP_012238497.1">
    <property type="nucleotide sequence ID" value="NZ_CP012672.1"/>
</dbReference>
<dbReference type="InterPro" id="IPR009042">
    <property type="entry name" value="RNA_pol_sigma70_r1_2"/>
</dbReference>
<dbReference type="Gene3D" id="1.20.120.1810">
    <property type="match status" value="1"/>
</dbReference>
<evidence type="ECO:0000313" key="14">
    <source>
        <dbReference type="Proteomes" id="UP000295497"/>
    </source>
</evidence>
<evidence type="ECO:0000313" key="7">
    <source>
        <dbReference type="EMBL" id="AUX35230.1"/>
    </source>
</evidence>
<dbReference type="InterPro" id="IPR000943">
    <property type="entry name" value="RNA_pol_sigma70"/>
</dbReference>
<dbReference type="GO" id="GO:0006352">
    <property type="term" value="P:DNA-templated transcription initiation"/>
    <property type="evidence" value="ECO:0007669"/>
    <property type="project" value="InterPro"/>
</dbReference>
<comment type="similarity">
    <text evidence="1">Belongs to the sigma-70 factor family.</text>
</comment>
<evidence type="ECO:0000313" key="13">
    <source>
        <dbReference type="Proteomes" id="UP000075604"/>
    </source>
</evidence>
<dbReference type="NCBIfam" id="NF005143">
    <property type="entry name" value="PRK06596.1"/>
    <property type="match status" value="1"/>
</dbReference>
<evidence type="ECO:0000256" key="2">
    <source>
        <dbReference type="ARBA" id="ARBA00023015"/>
    </source>
</evidence>
<dbReference type="Pfam" id="PF00140">
    <property type="entry name" value="Sigma70_r1_2"/>
    <property type="match status" value="1"/>
</dbReference>
<dbReference type="Pfam" id="PF04542">
    <property type="entry name" value="Sigma70_r2"/>
    <property type="match status" value="1"/>
</dbReference>
<dbReference type="EMBL" id="CP012672">
    <property type="protein sequence ID" value="AUX35230.1"/>
    <property type="molecule type" value="Genomic_DNA"/>
</dbReference>
<evidence type="ECO:0000313" key="8">
    <source>
        <dbReference type="EMBL" id="KYF57555.1"/>
    </source>
</evidence>
<dbReference type="Proteomes" id="UP000075515">
    <property type="component" value="Unassembled WGS sequence"/>
</dbReference>
<evidence type="ECO:0000313" key="10">
    <source>
        <dbReference type="EMBL" id="KYG00597.1"/>
    </source>
</evidence>
<dbReference type="CDD" id="cd06171">
    <property type="entry name" value="Sigma70_r4"/>
    <property type="match status" value="1"/>
</dbReference>
<dbReference type="Proteomes" id="UP000075604">
    <property type="component" value="Unassembled WGS sequence"/>
</dbReference>
<gene>
    <name evidence="8" type="ORF">BE04_12750</name>
    <name evidence="9" type="ORF">BE18_53215</name>
    <name evidence="10" type="ORF">BE21_07085</name>
    <name evidence="7" type="ORF">SOCE836_074200</name>
</gene>
<dbReference type="PIRSF" id="PIRSF000770">
    <property type="entry name" value="RNA_pol_sigma-SigE/K"/>
    <property type="match status" value="1"/>
</dbReference>
<organism evidence="8 13">
    <name type="scientific">Sorangium cellulosum</name>
    <name type="common">Polyangium cellulosum</name>
    <dbReference type="NCBI Taxonomy" id="56"/>
    <lineage>
        <taxon>Bacteria</taxon>
        <taxon>Pseudomonadati</taxon>
        <taxon>Myxococcota</taxon>
        <taxon>Polyangia</taxon>
        <taxon>Polyangiales</taxon>
        <taxon>Polyangiaceae</taxon>
        <taxon>Sorangium</taxon>
    </lineage>
</organism>
<dbReference type="Pfam" id="PF04545">
    <property type="entry name" value="Sigma70_r4"/>
    <property type="match status" value="1"/>
</dbReference>
<evidence type="ECO:0000256" key="3">
    <source>
        <dbReference type="ARBA" id="ARBA00023082"/>
    </source>
</evidence>
<dbReference type="AlphaFoldDB" id="A0A150PPC7"/>
<dbReference type="PANTHER" id="PTHR30376">
    <property type="entry name" value="SIGMA FACTOR RPOH HEAT SHOCK RELATED"/>
    <property type="match status" value="1"/>
</dbReference>
<protein>
    <submittedName>
        <fullName evidence="7">DNA-directed RNA polymerase sigma-70 factor</fullName>
    </submittedName>
    <submittedName>
        <fullName evidence="8">RNA polymerase subunit sigma</fullName>
    </submittedName>
</protein>
<dbReference type="PRINTS" id="PR00046">
    <property type="entry name" value="SIGMA70FCT"/>
</dbReference>
<evidence type="ECO:0000313" key="11">
    <source>
        <dbReference type="Proteomes" id="UP000075502"/>
    </source>
</evidence>
<dbReference type="Gene3D" id="1.20.140.160">
    <property type="match status" value="1"/>
</dbReference>
<dbReference type="InterPro" id="IPR014284">
    <property type="entry name" value="RNA_pol_sigma-70_dom"/>
</dbReference>
<dbReference type="Proteomes" id="UP000075502">
    <property type="component" value="Unassembled WGS sequence"/>
</dbReference>
<dbReference type="EMBL" id="JEMC01004114">
    <property type="protein sequence ID" value="KYF75741.1"/>
    <property type="molecule type" value="Genomic_DNA"/>
</dbReference>
<dbReference type="SUPFAM" id="SSF88659">
    <property type="entry name" value="Sigma3 and sigma4 domains of RNA polymerase sigma factors"/>
    <property type="match status" value="1"/>
</dbReference>
<dbReference type="PANTHER" id="PTHR30376:SF3">
    <property type="entry name" value="RNA POLYMERASE SIGMA FACTOR RPOH"/>
    <property type="match status" value="1"/>
</dbReference>
<evidence type="ECO:0000259" key="6">
    <source>
        <dbReference type="PROSITE" id="PS00716"/>
    </source>
</evidence>
<dbReference type="NCBIfam" id="TIGR02937">
    <property type="entry name" value="sigma70-ECF"/>
    <property type="match status" value="1"/>
</dbReference>
<reference evidence="11 12" key="1">
    <citation type="submission" date="2014-02" db="EMBL/GenBank/DDBJ databases">
        <title>The small core and large imbalanced accessory genome model reveals a collaborative survival strategy of Sorangium cellulosum strains in nature.</title>
        <authorList>
            <person name="Han K."/>
            <person name="Peng R."/>
            <person name="Blom J."/>
            <person name="Li Y.-Z."/>
        </authorList>
    </citation>
    <scope>NUCLEOTIDE SEQUENCE [LARGE SCALE GENOMIC DNA]</scope>
    <source>
        <strain evidence="10 11">So0007-03</strain>
        <strain evidence="9 12">So0149</strain>
        <strain evidence="8 13">So0157-18</strain>
    </source>
</reference>
<keyword evidence="5" id="KW-0804">Transcription</keyword>
<keyword evidence="4" id="KW-0238">DNA-binding</keyword>
<keyword evidence="2" id="KW-0805">Transcription regulation</keyword>
<dbReference type="SUPFAM" id="SSF88946">
    <property type="entry name" value="Sigma2 domain of RNA polymerase sigma factors"/>
    <property type="match status" value="1"/>
</dbReference>
<dbReference type="InterPro" id="IPR007630">
    <property type="entry name" value="RNA_pol_sigma70_r4"/>
</dbReference>
<keyword evidence="3" id="KW-0731">Sigma factor</keyword>
<dbReference type="GO" id="GO:0000428">
    <property type="term" value="C:DNA-directed RNA polymerase complex"/>
    <property type="evidence" value="ECO:0007669"/>
    <property type="project" value="UniProtKB-KW"/>
</dbReference>
<dbReference type="GO" id="GO:0003677">
    <property type="term" value="F:DNA binding"/>
    <property type="evidence" value="ECO:0007669"/>
    <property type="project" value="UniProtKB-KW"/>
</dbReference>
<sequence>MQTSRDQASAVSRYITHVRQIPELSREEEVELARRWRDHGDEQAAAALALANLRHVVSIAISYRRYGIPLADLIAEGNFGIVHAIRKYDPDRGNRFVTYAAYWIRAYILNHVIHSWSLVGVGSGPLRSKMFFRLRRERARIAGLVGEGEEGDRLLAEKFGAPAEKVLEMAHRLEARDVSLDTKVFEDGARSLVDTLPADDQDQEERFSRAEEGALLRERLTQAVENLDPRERYIVETRMMADPEEELSLAEIGRRLGVSRERARQLEARAKKKLRDRLQPLAA</sequence>
<evidence type="ECO:0000313" key="12">
    <source>
        <dbReference type="Proteomes" id="UP000075515"/>
    </source>
</evidence>
<dbReference type="GO" id="GO:0016987">
    <property type="term" value="F:sigma factor activity"/>
    <property type="evidence" value="ECO:0007669"/>
    <property type="project" value="UniProtKB-KW"/>
</dbReference>
<evidence type="ECO:0000313" key="9">
    <source>
        <dbReference type="EMBL" id="KYF75741.1"/>
    </source>
</evidence>
<feature type="domain" description="RNA polymerase sigma-70" evidence="6">
    <location>
        <begin position="248"/>
        <end position="274"/>
    </location>
</feature>
<dbReference type="EMBL" id="JEME01003396">
    <property type="protein sequence ID" value="KYG00597.1"/>
    <property type="molecule type" value="Genomic_DNA"/>
</dbReference>
<dbReference type="InterPro" id="IPR007627">
    <property type="entry name" value="RNA_pol_sigma70_r2"/>
</dbReference>
<accession>A0A150PPC7</accession>
<keyword evidence="7" id="KW-0240">DNA-directed RNA polymerase</keyword>
<evidence type="ECO:0000256" key="1">
    <source>
        <dbReference type="ARBA" id="ARBA00007788"/>
    </source>
</evidence>